<sequence length="364" mass="41147">MAIVFLSLIEGVVLSYPALNNRKAIKADRFASRELYNDYSLEALKYIESIEDGFYRVEKTYGSVLSGLNDSQAQDYFDTRSYRSHNHNNYINFIYALDMMDPQDELATRWLQGLGTVAELHPFFHIKYMLAKSGEESNAIKLNYENLGELNGINIYKSKFPIPFGFPVESYITESEFKSLSSYYKRLSTLYTSAIIPDDEAGEYPNLAKKDATTIFSSLALESYSLNNVGKGLDITSFSQSKITGSIELSAPSMIIFTFPFDEGWRVNVDGKKSSLSYVDNGLTGLYIEEGSHEIVLKYRPPFYEYGLVLFLLGLGALIYFGLFKEPKSKAPFLIPMELKSNIEKADEKSPSKTIGSKKSRKIK</sequence>
<dbReference type="PANTHER" id="PTHR38454">
    <property type="entry name" value="INTEGRAL MEMBRANE PROTEIN-RELATED"/>
    <property type="match status" value="1"/>
</dbReference>
<evidence type="ECO:0008006" key="5">
    <source>
        <dbReference type="Google" id="ProtNLM"/>
    </source>
</evidence>
<evidence type="ECO:0000256" key="2">
    <source>
        <dbReference type="SAM" id="Phobius"/>
    </source>
</evidence>
<name>A0AA37SQJ6_9BACT</name>
<keyword evidence="2" id="KW-0472">Membrane</keyword>
<proteinExistence type="predicted"/>
<comment type="caution">
    <text evidence="3">The sequence shown here is derived from an EMBL/GenBank/DDBJ whole genome shotgun (WGS) entry which is preliminary data.</text>
</comment>
<reference evidence="3" key="2">
    <citation type="submission" date="2023-01" db="EMBL/GenBank/DDBJ databases">
        <title>Draft genome sequence of Portibacter lacus strain NBRC 108769.</title>
        <authorList>
            <person name="Sun Q."/>
            <person name="Mori K."/>
        </authorList>
    </citation>
    <scope>NUCLEOTIDE SEQUENCE</scope>
    <source>
        <strain evidence="3">NBRC 108769</strain>
    </source>
</reference>
<dbReference type="InterPro" id="IPR018580">
    <property type="entry name" value="Uncharacterised_YfhO"/>
</dbReference>
<dbReference type="AlphaFoldDB" id="A0AA37SQJ6"/>
<feature type="transmembrane region" description="Helical" evidence="2">
    <location>
        <begin position="303"/>
        <end position="323"/>
    </location>
</feature>
<keyword evidence="4" id="KW-1185">Reference proteome</keyword>
<evidence type="ECO:0000313" key="4">
    <source>
        <dbReference type="Proteomes" id="UP001156666"/>
    </source>
</evidence>
<dbReference type="PANTHER" id="PTHR38454:SF1">
    <property type="entry name" value="INTEGRAL MEMBRANE PROTEIN"/>
    <property type="match status" value="1"/>
</dbReference>
<dbReference type="EMBL" id="BSOH01000014">
    <property type="protein sequence ID" value="GLR17574.1"/>
    <property type="molecule type" value="Genomic_DNA"/>
</dbReference>
<gene>
    <name evidence="3" type="ORF">GCM10007940_21890</name>
</gene>
<keyword evidence="2" id="KW-1133">Transmembrane helix</keyword>
<organism evidence="3 4">
    <name type="scientific">Portibacter lacus</name>
    <dbReference type="NCBI Taxonomy" id="1099794"/>
    <lineage>
        <taxon>Bacteria</taxon>
        <taxon>Pseudomonadati</taxon>
        <taxon>Bacteroidota</taxon>
        <taxon>Saprospiria</taxon>
        <taxon>Saprospirales</taxon>
        <taxon>Haliscomenobacteraceae</taxon>
        <taxon>Portibacter</taxon>
    </lineage>
</organism>
<accession>A0AA37SQJ6</accession>
<keyword evidence="2" id="KW-0812">Transmembrane</keyword>
<dbReference type="Pfam" id="PF09586">
    <property type="entry name" value="YfhO"/>
    <property type="match status" value="2"/>
</dbReference>
<reference evidence="3" key="1">
    <citation type="journal article" date="2014" name="Int. J. Syst. Evol. Microbiol.">
        <title>Complete genome sequence of Corynebacterium casei LMG S-19264T (=DSM 44701T), isolated from a smear-ripened cheese.</title>
        <authorList>
            <consortium name="US DOE Joint Genome Institute (JGI-PGF)"/>
            <person name="Walter F."/>
            <person name="Albersmeier A."/>
            <person name="Kalinowski J."/>
            <person name="Ruckert C."/>
        </authorList>
    </citation>
    <scope>NUCLEOTIDE SEQUENCE</scope>
    <source>
        <strain evidence="3">NBRC 108769</strain>
    </source>
</reference>
<evidence type="ECO:0000256" key="1">
    <source>
        <dbReference type="SAM" id="MobiDB-lite"/>
    </source>
</evidence>
<dbReference type="Proteomes" id="UP001156666">
    <property type="component" value="Unassembled WGS sequence"/>
</dbReference>
<evidence type="ECO:0000313" key="3">
    <source>
        <dbReference type="EMBL" id="GLR17574.1"/>
    </source>
</evidence>
<protein>
    <recommendedName>
        <fullName evidence="5">YfhO family protein</fullName>
    </recommendedName>
</protein>
<feature type="region of interest" description="Disordered" evidence="1">
    <location>
        <begin position="345"/>
        <end position="364"/>
    </location>
</feature>